<evidence type="ECO:0000256" key="2">
    <source>
        <dbReference type="ARBA" id="ARBA00022801"/>
    </source>
</evidence>
<dbReference type="Gene3D" id="1.10.439.10">
    <property type="entry name" value="Penicillin Amidohydrolase, domain 1"/>
    <property type="match status" value="1"/>
</dbReference>
<dbReference type="Gene3D" id="3.60.20.10">
    <property type="entry name" value="Glutamine Phosphoribosylpyrophosphate, subunit 1, domain 1"/>
    <property type="match status" value="1"/>
</dbReference>
<evidence type="ECO:0000256" key="1">
    <source>
        <dbReference type="ARBA" id="ARBA00006586"/>
    </source>
</evidence>
<keyword evidence="5" id="KW-0479">Metal-binding</keyword>
<gene>
    <name evidence="6" type="ORF">ESZ00_14905</name>
</gene>
<evidence type="ECO:0000313" key="6">
    <source>
        <dbReference type="EMBL" id="RXS94368.1"/>
    </source>
</evidence>
<keyword evidence="7" id="KW-1185">Reference proteome</keyword>
<dbReference type="InterPro" id="IPR043146">
    <property type="entry name" value="Penicillin_amidase_N_B-knob"/>
</dbReference>
<dbReference type="AlphaFoldDB" id="A0A4Q1SB61"/>
<dbReference type="RefSeq" id="WP_129209106.1">
    <property type="nucleotide sequence ID" value="NZ_BMGU01000005.1"/>
</dbReference>
<feature type="binding site" evidence="5">
    <location>
        <position position="353"/>
    </location>
    <ligand>
        <name>Ca(2+)</name>
        <dbReference type="ChEBI" id="CHEBI:29108"/>
    </ligand>
</feature>
<proteinExistence type="inferred from homology"/>
<evidence type="ECO:0000256" key="4">
    <source>
        <dbReference type="PIRSR" id="PIRSR001227-1"/>
    </source>
</evidence>
<accession>A0A4Q1SB61</accession>
<keyword evidence="3" id="KW-0865">Zymogen</keyword>
<comment type="cofactor">
    <cofactor evidence="5">
        <name>Ca(2+)</name>
        <dbReference type="ChEBI" id="CHEBI:29108"/>
    </cofactor>
    <text evidence="5">Binds 1 Ca(2+) ion per dimer.</text>
</comment>
<dbReference type="PANTHER" id="PTHR34218:SF4">
    <property type="entry name" value="ACYL-HOMOSERINE LACTONE ACYLASE QUIP"/>
    <property type="match status" value="1"/>
</dbReference>
<dbReference type="SUPFAM" id="SSF56235">
    <property type="entry name" value="N-terminal nucleophile aminohydrolases (Ntn hydrolases)"/>
    <property type="match status" value="1"/>
</dbReference>
<sequence>MPVSETRRRPVLRVLIVLLFLLVVLAAAAVLGAGLWLRHAMTAALPQLDGSLPLPGLSAPVTVRRDQHGVPHIEAANLDDLFEAQGYVTAQDRLWEMDMARRLSAGEAAEILGSKLVEHDRVQRVLQIRPTAERMVASLNARDRRYFEDYARGVNAFITANQDHLSPEFRLLMYSPKPWKPVDSVLVMLSMMQMLDQHWESKLEREQVTARLGPTLAATLYPDGSWRDHPPTQVEPDLTAPNQIIPDAPLDETQVKAEDLLHLKTLLEGPRAACAGCTPGSNQWVVSGALTASGKPLLSNDMHLNHQIPNIWFELDLNGPGFHAAGVTVPGIPYIVAGHNEHISWGFTALYADMQDIYVEQLNNQDQYRSISATGAVSWQPVEHDHETIHVRGGSDVPIDVERTVHGPILTPLIPNEKRALALRWNIYDPKSGGDPLFDLNTAANWDDFRRAMSGWYSPSQNVVYSDDQGHIGYQAVGYIPLRPAGIAPTTIADTNHEWQGFIPFEQLPSAYDPANGILATANARTTPDGYPYPITDEWADPYRNERIWKWLAGHAGAGQKLTPADMLTLQTDVYSEVDQELAQRFAYAIDHAGKTDSRLREAADLLRSWDGVVSIDSAPAAIIADAKKAFWPMLLKPRIGDDWKLYEWSSQTFAMEEFINHRPAAWLPSEYKTWDDFLADVVRTGIREKHGDLKHWKYGEQHPVDVEHPLYSMLPWFKRWTGTGKQPQAGDTTTVKQAGSTFGPSQRFTMDWSNPDQSTENIVMGESGDPLSPYYRDHWPYWYSGKTFALPFSSQAVASQTTHTLRLTP</sequence>
<keyword evidence="2" id="KW-0378">Hydrolase</keyword>
<keyword evidence="5" id="KW-0106">Calcium</keyword>
<dbReference type="InterPro" id="IPR023343">
    <property type="entry name" value="Penicillin_amidase_dom1"/>
</dbReference>
<dbReference type="Gene3D" id="2.30.120.10">
    <property type="match status" value="1"/>
</dbReference>
<dbReference type="Proteomes" id="UP000290253">
    <property type="component" value="Unassembled WGS sequence"/>
</dbReference>
<dbReference type="CDD" id="cd03747">
    <property type="entry name" value="Ntn_PGA_like"/>
    <property type="match status" value="1"/>
</dbReference>
<comment type="caution">
    <text evidence="6">The sequence shown here is derived from an EMBL/GenBank/DDBJ whole genome shotgun (WGS) entry which is preliminary data.</text>
</comment>
<dbReference type="InterPro" id="IPR029055">
    <property type="entry name" value="Ntn_hydrolases_N"/>
</dbReference>
<dbReference type="GO" id="GO:0016811">
    <property type="term" value="F:hydrolase activity, acting on carbon-nitrogen (but not peptide) bonds, in linear amides"/>
    <property type="evidence" value="ECO:0007669"/>
    <property type="project" value="InterPro"/>
</dbReference>
<name>A0A4Q1SB61_9BACT</name>
<protein>
    <submittedName>
        <fullName evidence="6">Penicillin acylase family protein</fullName>
    </submittedName>
</protein>
<dbReference type="EMBL" id="SDMK01000003">
    <property type="protein sequence ID" value="RXS94368.1"/>
    <property type="molecule type" value="Genomic_DNA"/>
</dbReference>
<feature type="binding site" evidence="5">
    <location>
        <position position="356"/>
    </location>
    <ligand>
        <name>Ca(2+)</name>
        <dbReference type="ChEBI" id="CHEBI:29108"/>
    </ligand>
</feature>
<evidence type="ECO:0000256" key="3">
    <source>
        <dbReference type="ARBA" id="ARBA00023145"/>
    </source>
</evidence>
<dbReference type="PANTHER" id="PTHR34218">
    <property type="entry name" value="PEPTIDASE S45 PENICILLIN AMIDASE"/>
    <property type="match status" value="1"/>
</dbReference>
<evidence type="ECO:0000256" key="5">
    <source>
        <dbReference type="PIRSR" id="PIRSR001227-2"/>
    </source>
</evidence>
<dbReference type="Pfam" id="PF01804">
    <property type="entry name" value="Penicil_amidase"/>
    <property type="match status" value="1"/>
</dbReference>
<organism evidence="6 7">
    <name type="scientific">Silvibacterium dinghuense</name>
    <dbReference type="NCBI Taxonomy" id="1560006"/>
    <lineage>
        <taxon>Bacteria</taxon>
        <taxon>Pseudomonadati</taxon>
        <taxon>Acidobacteriota</taxon>
        <taxon>Terriglobia</taxon>
        <taxon>Terriglobales</taxon>
        <taxon>Acidobacteriaceae</taxon>
        <taxon>Silvibacterium</taxon>
    </lineage>
</organism>
<dbReference type="PIRSF" id="PIRSF001227">
    <property type="entry name" value="Pen_acylase"/>
    <property type="match status" value="1"/>
</dbReference>
<evidence type="ECO:0000313" key="7">
    <source>
        <dbReference type="Proteomes" id="UP000290253"/>
    </source>
</evidence>
<dbReference type="InterPro" id="IPR014395">
    <property type="entry name" value="Pen/GL7ACA/AHL_acylase"/>
</dbReference>
<feature type="active site" description="Nucleophile" evidence="4">
    <location>
        <position position="281"/>
    </location>
</feature>
<dbReference type="GO" id="GO:0046872">
    <property type="term" value="F:metal ion binding"/>
    <property type="evidence" value="ECO:0007669"/>
    <property type="project" value="UniProtKB-KW"/>
</dbReference>
<dbReference type="GO" id="GO:0017000">
    <property type="term" value="P:antibiotic biosynthetic process"/>
    <property type="evidence" value="ECO:0007669"/>
    <property type="project" value="InterPro"/>
</dbReference>
<comment type="similarity">
    <text evidence="1">Belongs to the peptidase S45 family.</text>
</comment>
<dbReference type="InterPro" id="IPR043147">
    <property type="entry name" value="Penicillin_amidase_A-knob"/>
</dbReference>
<dbReference type="Gene3D" id="1.10.1400.10">
    <property type="match status" value="1"/>
</dbReference>
<dbReference type="InterPro" id="IPR002692">
    <property type="entry name" value="S45"/>
</dbReference>
<dbReference type="OrthoDB" id="9759796at2"/>
<reference evidence="6 7" key="1">
    <citation type="journal article" date="2016" name="Int. J. Syst. Evol. Microbiol.">
        <title>Acidipila dinghuensis sp. nov., an acidobacterium isolated from forest soil.</title>
        <authorList>
            <person name="Jiang Y.W."/>
            <person name="Wang J."/>
            <person name="Chen M.H."/>
            <person name="Lv Y.Y."/>
            <person name="Qiu L.H."/>
        </authorList>
    </citation>
    <scope>NUCLEOTIDE SEQUENCE [LARGE SCALE GENOMIC DNA]</scope>
    <source>
        <strain evidence="6 7">DHOF10</strain>
    </source>
</reference>